<dbReference type="AlphaFoldDB" id="A0A7Y9ZAQ8"/>
<dbReference type="RefSeq" id="WP_062075724.1">
    <property type="nucleotide sequence ID" value="NZ_BBRC01000013.1"/>
</dbReference>
<keyword evidence="2" id="KW-0223">Dioxygenase</keyword>
<dbReference type="EMBL" id="JACBZO010000001">
    <property type="protein sequence ID" value="NYI41899.1"/>
    <property type="molecule type" value="Genomic_DNA"/>
</dbReference>
<evidence type="ECO:0000259" key="1">
    <source>
        <dbReference type="PROSITE" id="PS51819"/>
    </source>
</evidence>
<dbReference type="Gene3D" id="3.10.180.10">
    <property type="entry name" value="2,3-Dihydroxybiphenyl 1,2-Dioxygenase, domain 1"/>
    <property type="match status" value="1"/>
</dbReference>
<organism evidence="2 3">
    <name type="scientific">Demequina lutea</name>
    <dbReference type="NCBI Taxonomy" id="431489"/>
    <lineage>
        <taxon>Bacteria</taxon>
        <taxon>Bacillati</taxon>
        <taxon>Actinomycetota</taxon>
        <taxon>Actinomycetes</taxon>
        <taxon>Micrococcales</taxon>
        <taxon>Demequinaceae</taxon>
        <taxon>Demequina</taxon>
    </lineage>
</organism>
<dbReference type="InterPro" id="IPR029068">
    <property type="entry name" value="Glyas_Bleomycin-R_OHBP_Dase"/>
</dbReference>
<dbReference type="GO" id="GO:0016829">
    <property type="term" value="F:lyase activity"/>
    <property type="evidence" value="ECO:0007669"/>
    <property type="project" value="UniProtKB-KW"/>
</dbReference>
<dbReference type="InterPro" id="IPR004360">
    <property type="entry name" value="Glyas_Fos-R_dOase_dom"/>
</dbReference>
<dbReference type="PROSITE" id="PS51819">
    <property type="entry name" value="VOC"/>
    <property type="match status" value="1"/>
</dbReference>
<dbReference type="Pfam" id="PF00903">
    <property type="entry name" value="Glyoxalase"/>
    <property type="match status" value="1"/>
</dbReference>
<dbReference type="InterPro" id="IPR037523">
    <property type="entry name" value="VOC_core"/>
</dbReference>
<dbReference type="SUPFAM" id="SSF54593">
    <property type="entry name" value="Glyoxalase/Bleomycin resistance protein/Dihydroxybiphenyl dioxygenase"/>
    <property type="match status" value="1"/>
</dbReference>
<keyword evidence="3" id="KW-1185">Reference proteome</keyword>
<keyword evidence="2" id="KW-0456">Lyase</keyword>
<gene>
    <name evidence="2" type="ORF">BKA03_002018</name>
</gene>
<dbReference type="GO" id="GO:0051213">
    <property type="term" value="F:dioxygenase activity"/>
    <property type="evidence" value="ECO:0007669"/>
    <property type="project" value="UniProtKB-KW"/>
</dbReference>
<reference evidence="2 3" key="1">
    <citation type="submission" date="2020-07" db="EMBL/GenBank/DDBJ databases">
        <title>Sequencing the genomes of 1000 actinobacteria strains.</title>
        <authorList>
            <person name="Klenk H.-P."/>
        </authorList>
    </citation>
    <scope>NUCLEOTIDE SEQUENCE [LARGE SCALE GENOMIC DNA]</scope>
    <source>
        <strain evidence="2 3">DSM 19970</strain>
    </source>
</reference>
<accession>A0A7Y9ZAQ8</accession>
<protein>
    <submittedName>
        <fullName evidence="2">Catechol 2,3-dioxygenase-like lactoylglutathione lyase family enzyme</fullName>
    </submittedName>
</protein>
<dbReference type="OrthoDB" id="9804907at2"/>
<name>A0A7Y9ZAQ8_9MICO</name>
<evidence type="ECO:0000313" key="2">
    <source>
        <dbReference type="EMBL" id="NYI41899.1"/>
    </source>
</evidence>
<proteinExistence type="predicted"/>
<sequence>MLATLPAFSSFSVLDIDEAAHFYGDVLGLSTSVARGMLTLTLGSGAHVLVYPKPHHEPASHTVLMFPTDDIVTTVEWARSRGVVFEMLDGVGDDGIMPANEWGPANAWFRDPSGNWLSIVGEPASDPVEGS</sequence>
<dbReference type="Proteomes" id="UP000547973">
    <property type="component" value="Unassembled WGS sequence"/>
</dbReference>
<evidence type="ECO:0000313" key="3">
    <source>
        <dbReference type="Proteomes" id="UP000547973"/>
    </source>
</evidence>
<feature type="domain" description="VOC" evidence="1">
    <location>
        <begin position="4"/>
        <end position="122"/>
    </location>
</feature>
<comment type="caution">
    <text evidence="2">The sequence shown here is derived from an EMBL/GenBank/DDBJ whole genome shotgun (WGS) entry which is preliminary data.</text>
</comment>
<keyword evidence="2" id="KW-0560">Oxidoreductase</keyword>